<feature type="domain" description="O-acyltransferase WSD1 C-terminal" evidence="13">
    <location>
        <begin position="299"/>
        <end position="444"/>
    </location>
</feature>
<comment type="pathway">
    <text evidence="2">Lipid metabolism.</text>
</comment>
<reference evidence="14 15" key="1">
    <citation type="submission" date="2019-05" db="EMBL/GenBank/DDBJ databases">
        <authorList>
            <person name="Lee S.D."/>
        </authorList>
    </citation>
    <scope>NUCLEOTIDE SEQUENCE [LARGE SCALE GENOMIC DNA]</scope>
    <source>
        <strain evidence="14 15">YC2-7</strain>
    </source>
</reference>
<dbReference type="InterPro" id="IPR023213">
    <property type="entry name" value="CAT-like_dom_sf"/>
</dbReference>
<keyword evidence="9 11" id="KW-0012">Acyltransferase</keyword>
<dbReference type="EMBL" id="VCQU01000001">
    <property type="protein sequence ID" value="NMN93756.1"/>
    <property type="molecule type" value="Genomic_DNA"/>
</dbReference>
<organism evidence="14 15">
    <name type="scientific">Antrihabitans stalactiti</name>
    <dbReference type="NCBI Taxonomy" id="2584121"/>
    <lineage>
        <taxon>Bacteria</taxon>
        <taxon>Bacillati</taxon>
        <taxon>Actinomycetota</taxon>
        <taxon>Actinomycetes</taxon>
        <taxon>Mycobacteriales</taxon>
        <taxon>Nocardiaceae</taxon>
        <taxon>Antrihabitans</taxon>
    </lineage>
</organism>
<dbReference type="InterPro" id="IPR004255">
    <property type="entry name" value="O-acyltransferase_WSD1_N"/>
</dbReference>
<evidence type="ECO:0000259" key="13">
    <source>
        <dbReference type="Pfam" id="PF06974"/>
    </source>
</evidence>
<sequence length="454" mass="48999">MTGKKSMSIADAFWTWVDSPDTPMQVASLMIFRPAEPAVEFARRLVAAWSAYPATSRPFNYLTHPRPVPLPGTREVITDVDIDYHLRHSALHSPGGQRELGVLVSRLHSAPLDPRRPLWEMHVIEGLEDNRIAVYLKAHHSLFDGVAGIRLLAETFTTAPTAEFPPPPWARELPKRSPRRTVGRSLGQRVIDAVKVPRALSTFALGAVRRNDPLVGPFQAPPSALNAAIGPQRRISTAVLDLGEIRALARSSATTVNDIVLALCSTALRRYLADLGELPDVPLTAMCPVSVRAAGDDDGNAVSLILADLATNEQDPLERLAAISASTTAGKNHLQSLDAGVLSDYAILAGAPWLAKQIVPGASAVRPMFNLVISNVPGPRTALYAGDARMEEFYPMSLLSKNEALNITILSYDGKLNFGFTACRDVLPHVQDVAVYTVEALDELAEAIGEGALT</sequence>
<dbReference type="SUPFAM" id="SSF52777">
    <property type="entry name" value="CoA-dependent acyltransferases"/>
    <property type="match status" value="2"/>
</dbReference>
<dbReference type="Gene3D" id="3.30.559.10">
    <property type="entry name" value="Chloramphenicol acetyltransferase-like domain"/>
    <property type="match status" value="1"/>
</dbReference>
<dbReference type="GO" id="GO:0004144">
    <property type="term" value="F:diacylglycerol O-acyltransferase activity"/>
    <property type="evidence" value="ECO:0007669"/>
    <property type="project" value="UniProtKB-EC"/>
</dbReference>
<keyword evidence="7 11" id="KW-0319">Glycerol metabolism</keyword>
<evidence type="ECO:0000256" key="6">
    <source>
        <dbReference type="ARBA" id="ARBA00022679"/>
    </source>
</evidence>
<evidence type="ECO:0000259" key="12">
    <source>
        <dbReference type="Pfam" id="PF03007"/>
    </source>
</evidence>
<dbReference type="GO" id="GO:0071731">
    <property type="term" value="P:response to nitric oxide"/>
    <property type="evidence" value="ECO:0007669"/>
    <property type="project" value="TreeGrafter"/>
</dbReference>
<evidence type="ECO:0000256" key="7">
    <source>
        <dbReference type="ARBA" id="ARBA00022798"/>
    </source>
</evidence>
<keyword evidence="8 11" id="KW-0443">Lipid metabolism</keyword>
<dbReference type="GO" id="GO:0051701">
    <property type="term" value="P:biological process involved in interaction with host"/>
    <property type="evidence" value="ECO:0007669"/>
    <property type="project" value="TreeGrafter"/>
</dbReference>
<evidence type="ECO:0000256" key="10">
    <source>
        <dbReference type="ARBA" id="ARBA00048109"/>
    </source>
</evidence>
<dbReference type="NCBIfam" id="TIGR02946">
    <property type="entry name" value="acyl_WS_DGAT"/>
    <property type="match status" value="1"/>
</dbReference>
<comment type="pathway">
    <text evidence="1 11">Glycerolipid metabolism; triacylglycerol biosynthesis.</text>
</comment>
<comment type="catalytic activity">
    <reaction evidence="10 11">
        <text>an acyl-CoA + a 1,2-diacyl-sn-glycerol = a triacyl-sn-glycerol + CoA</text>
        <dbReference type="Rhea" id="RHEA:10868"/>
        <dbReference type="ChEBI" id="CHEBI:17815"/>
        <dbReference type="ChEBI" id="CHEBI:57287"/>
        <dbReference type="ChEBI" id="CHEBI:58342"/>
        <dbReference type="ChEBI" id="CHEBI:64615"/>
        <dbReference type="EC" id="2.3.1.20"/>
    </reaction>
</comment>
<evidence type="ECO:0000256" key="2">
    <source>
        <dbReference type="ARBA" id="ARBA00005189"/>
    </source>
</evidence>
<dbReference type="InterPro" id="IPR009721">
    <property type="entry name" value="O-acyltransferase_WSD1_C"/>
</dbReference>
<keyword evidence="6 11" id="KW-0808">Transferase</keyword>
<evidence type="ECO:0000256" key="8">
    <source>
        <dbReference type="ARBA" id="ARBA00023098"/>
    </source>
</evidence>
<keyword evidence="5 11" id="KW-0444">Lipid biosynthesis</keyword>
<evidence type="ECO:0000313" key="15">
    <source>
        <dbReference type="Proteomes" id="UP000535543"/>
    </source>
</evidence>
<protein>
    <recommendedName>
        <fullName evidence="4 11">Diacylglycerol O-acyltransferase</fullName>
        <ecNumber evidence="4 11">2.3.1.20</ecNumber>
    </recommendedName>
</protein>
<dbReference type="AlphaFoldDB" id="A0A848K807"/>
<dbReference type="Proteomes" id="UP000535543">
    <property type="component" value="Unassembled WGS sequence"/>
</dbReference>
<feature type="domain" description="O-acyltransferase WSD1-like N-terminal" evidence="12">
    <location>
        <begin position="7"/>
        <end position="260"/>
    </location>
</feature>
<dbReference type="PANTHER" id="PTHR31650:SF1">
    <property type="entry name" value="WAX ESTER SYNTHASE_DIACYLGLYCEROL ACYLTRANSFERASE 4-RELATED"/>
    <property type="match status" value="1"/>
</dbReference>
<dbReference type="InterPro" id="IPR014292">
    <property type="entry name" value="Acyl_transf_WS/DGAT"/>
</dbReference>
<dbReference type="EC" id="2.3.1.20" evidence="4 11"/>
<evidence type="ECO:0000256" key="3">
    <source>
        <dbReference type="ARBA" id="ARBA00009587"/>
    </source>
</evidence>
<dbReference type="GO" id="GO:0019432">
    <property type="term" value="P:triglyceride biosynthetic process"/>
    <property type="evidence" value="ECO:0007669"/>
    <property type="project" value="UniProtKB-UniPathway"/>
</dbReference>
<dbReference type="UniPathway" id="UPA00282"/>
<dbReference type="Pfam" id="PF06974">
    <property type="entry name" value="WS_DGAT_C"/>
    <property type="match status" value="1"/>
</dbReference>
<keyword evidence="15" id="KW-1185">Reference proteome</keyword>
<dbReference type="Gene3D" id="3.30.559.30">
    <property type="entry name" value="Nonribosomal peptide synthetase, condensation domain"/>
    <property type="match status" value="1"/>
</dbReference>
<dbReference type="InterPro" id="IPR045034">
    <property type="entry name" value="O-acyltransferase_WSD1-like"/>
</dbReference>
<evidence type="ECO:0000256" key="5">
    <source>
        <dbReference type="ARBA" id="ARBA00022516"/>
    </source>
</evidence>
<gene>
    <name evidence="14" type="ORF">FGL95_01720</name>
</gene>
<dbReference type="RefSeq" id="WP_169584447.1">
    <property type="nucleotide sequence ID" value="NZ_VCQU01000001.1"/>
</dbReference>
<comment type="caution">
    <text evidence="14">The sequence shown here is derived from an EMBL/GenBank/DDBJ whole genome shotgun (WGS) entry which is preliminary data.</text>
</comment>
<name>A0A848K807_9NOCA</name>
<comment type="similarity">
    <text evidence="3 11">Belongs to the long-chain O-acyltransferase family.</text>
</comment>
<dbReference type="Pfam" id="PF03007">
    <property type="entry name" value="WS_DGAT_cat"/>
    <property type="match status" value="1"/>
</dbReference>
<dbReference type="GO" id="GO:0005886">
    <property type="term" value="C:plasma membrane"/>
    <property type="evidence" value="ECO:0007669"/>
    <property type="project" value="TreeGrafter"/>
</dbReference>
<reference evidence="14 15" key="2">
    <citation type="submission" date="2020-06" db="EMBL/GenBank/DDBJ databases">
        <title>Antribacter stalactiti gen. nov., sp. nov., a new member of the family Nacardiaceae isolated from a cave.</title>
        <authorList>
            <person name="Kim I.S."/>
        </authorList>
    </citation>
    <scope>NUCLEOTIDE SEQUENCE [LARGE SCALE GENOMIC DNA]</scope>
    <source>
        <strain evidence="14 15">YC2-7</strain>
    </source>
</reference>
<evidence type="ECO:0000256" key="4">
    <source>
        <dbReference type="ARBA" id="ARBA00013244"/>
    </source>
</evidence>
<evidence type="ECO:0000256" key="1">
    <source>
        <dbReference type="ARBA" id="ARBA00004771"/>
    </source>
</evidence>
<dbReference type="PANTHER" id="PTHR31650">
    <property type="entry name" value="O-ACYLTRANSFERASE (WSD1-LIKE) FAMILY PROTEIN"/>
    <property type="match status" value="1"/>
</dbReference>
<dbReference type="GO" id="GO:0006071">
    <property type="term" value="P:glycerol metabolic process"/>
    <property type="evidence" value="ECO:0007669"/>
    <property type="project" value="UniProtKB-KW"/>
</dbReference>
<dbReference type="GO" id="GO:0001666">
    <property type="term" value="P:response to hypoxia"/>
    <property type="evidence" value="ECO:0007669"/>
    <property type="project" value="TreeGrafter"/>
</dbReference>
<evidence type="ECO:0000313" key="14">
    <source>
        <dbReference type="EMBL" id="NMN93756.1"/>
    </source>
</evidence>
<evidence type="ECO:0000256" key="11">
    <source>
        <dbReference type="RuleBase" id="RU361241"/>
    </source>
</evidence>
<accession>A0A848K807</accession>
<evidence type="ECO:0000256" key="9">
    <source>
        <dbReference type="ARBA" id="ARBA00023315"/>
    </source>
</evidence>
<proteinExistence type="inferred from homology"/>